<dbReference type="GO" id="GO:0000270">
    <property type="term" value="P:peptidoglycan metabolic process"/>
    <property type="evidence" value="ECO:0007669"/>
    <property type="project" value="InterPro"/>
</dbReference>
<dbReference type="InterPro" id="IPR008258">
    <property type="entry name" value="Transglycosylase_SLT_dom_1"/>
</dbReference>
<gene>
    <name evidence="6" type="ORF">CYPRO_2805</name>
</gene>
<dbReference type="GO" id="GO:0016020">
    <property type="term" value="C:membrane"/>
    <property type="evidence" value="ECO:0007669"/>
    <property type="project" value="InterPro"/>
</dbReference>
<feature type="domain" description="Murein transglycosylase-C N-terminal" evidence="5">
    <location>
        <begin position="72"/>
        <end position="121"/>
    </location>
</feature>
<dbReference type="PANTHER" id="PTHR37423:SF2">
    <property type="entry name" value="MEMBRANE-BOUND LYTIC MUREIN TRANSGLYCOSYLASE C"/>
    <property type="match status" value="1"/>
</dbReference>
<feature type="region of interest" description="Disordered" evidence="2">
    <location>
        <begin position="186"/>
        <end position="226"/>
    </location>
</feature>
<dbReference type="SUPFAM" id="SSF53955">
    <property type="entry name" value="Lysozyme-like"/>
    <property type="match status" value="1"/>
</dbReference>
<dbReference type="EMBL" id="CP027806">
    <property type="protein sequence ID" value="AXJ02043.1"/>
    <property type="molecule type" value="Genomic_DNA"/>
</dbReference>
<dbReference type="Gene3D" id="1.10.530.10">
    <property type="match status" value="1"/>
</dbReference>
<evidence type="ECO:0000313" key="7">
    <source>
        <dbReference type="Proteomes" id="UP000254808"/>
    </source>
</evidence>
<evidence type="ECO:0000256" key="2">
    <source>
        <dbReference type="SAM" id="MobiDB-lite"/>
    </source>
</evidence>
<dbReference type="AlphaFoldDB" id="A0A345UNJ1"/>
<feature type="chain" id="PRO_5017070894" evidence="3">
    <location>
        <begin position="30"/>
        <end position="429"/>
    </location>
</feature>
<accession>A0A345UNJ1</accession>
<evidence type="ECO:0000259" key="4">
    <source>
        <dbReference type="Pfam" id="PF01464"/>
    </source>
</evidence>
<dbReference type="KEGG" id="cprv:CYPRO_2805"/>
<dbReference type="InterPro" id="IPR024570">
    <property type="entry name" value="Murein_transglycosylaseC_N"/>
</dbReference>
<evidence type="ECO:0000256" key="1">
    <source>
        <dbReference type="ARBA" id="ARBA00007734"/>
    </source>
</evidence>
<sequence>MYIFRLPLVLLLILSLLSTILLNPDTAAAQDFEEFLRAQEEALTRFEAAQTEGVFAQIEAWEAFRQVEQARFEDFREAMTARWGSFRQRSQKRWVEYTDEGDARWEVDFEEGEVVVEVAQRPGETDEAARQRLQSALRELVRSGATQTGLPGDESRILSVPVLEGQLPQLTVESSDAAIEALAQGAERVTVSPADHTDEDTEARPQADPDPEPETEPEAQPEAEAQPLPEPAEGVLRLNLTLAPDHLQVRAARIREELLYAANRWNHDPALLLAVVHTESYFNPTARSHANALGLMQIVPNTAGRDVYRHLNGSDGIPGPDLLFDPAANMIYGAVYLDLLRSRYIRGVESAAVHEFMIIAAYNTGAGNVARAYTGSTNISRAAQQANQMTADENLRHLLDNLPYQETRDYLPKVLERRAQYQAWLNATE</sequence>
<feature type="domain" description="Transglycosylase SLT" evidence="4">
    <location>
        <begin position="260"/>
        <end position="374"/>
    </location>
</feature>
<evidence type="ECO:0000259" key="5">
    <source>
        <dbReference type="Pfam" id="PF11873"/>
    </source>
</evidence>
<protein>
    <submittedName>
        <fullName evidence="6">Membrane-bound lytic murein transglycosylase C</fullName>
    </submittedName>
</protein>
<evidence type="ECO:0000256" key="3">
    <source>
        <dbReference type="SAM" id="SignalP"/>
    </source>
</evidence>
<name>A0A345UNJ1_9BACT</name>
<dbReference type="Pfam" id="PF11873">
    <property type="entry name" value="Mltc_N"/>
    <property type="match status" value="1"/>
</dbReference>
<keyword evidence="3" id="KW-0732">Signal</keyword>
<dbReference type="OrthoDB" id="9815002at2"/>
<organism evidence="6 7">
    <name type="scientific">Cyclonatronum proteinivorum</name>
    <dbReference type="NCBI Taxonomy" id="1457365"/>
    <lineage>
        <taxon>Bacteria</taxon>
        <taxon>Pseudomonadati</taxon>
        <taxon>Balneolota</taxon>
        <taxon>Balneolia</taxon>
        <taxon>Balneolales</taxon>
        <taxon>Cyclonatronaceae</taxon>
        <taxon>Cyclonatronum</taxon>
    </lineage>
</organism>
<dbReference type="PROSITE" id="PS00922">
    <property type="entry name" value="TRANSGLYCOSYLASE"/>
    <property type="match status" value="1"/>
</dbReference>
<dbReference type="InterPro" id="IPR023346">
    <property type="entry name" value="Lysozyme-like_dom_sf"/>
</dbReference>
<dbReference type="Pfam" id="PF01464">
    <property type="entry name" value="SLT"/>
    <property type="match status" value="1"/>
</dbReference>
<reference evidence="6 7" key="1">
    <citation type="submission" date="2018-03" db="EMBL/GenBank/DDBJ databases">
        <title>Phenotypic and genomic properties of Cyclonatronum proteinivorum gen. nov., sp. nov., a haloalkaliphilic bacteroidete from soda lakes possessing Na+-translocating rhodopsin.</title>
        <authorList>
            <person name="Toshchakov S.V."/>
            <person name="Korzhenkov A."/>
            <person name="Samarov N.I."/>
            <person name="Kublanov I.V."/>
            <person name="Muntyan M.S."/>
            <person name="Sorokin D.Y."/>
        </authorList>
    </citation>
    <scope>NUCLEOTIDE SEQUENCE [LARGE SCALE GENOMIC DNA]</scope>
    <source>
        <strain evidence="6 7">Omega</strain>
    </source>
</reference>
<dbReference type="PANTHER" id="PTHR37423">
    <property type="entry name" value="SOLUBLE LYTIC MUREIN TRANSGLYCOSYLASE-RELATED"/>
    <property type="match status" value="1"/>
</dbReference>
<comment type="similarity">
    <text evidence="1">Belongs to the transglycosylase Slt family.</text>
</comment>
<dbReference type="InterPro" id="IPR000189">
    <property type="entry name" value="Transglyc_AS"/>
</dbReference>
<feature type="compositionally biased region" description="Acidic residues" evidence="2">
    <location>
        <begin position="209"/>
        <end position="221"/>
    </location>
</feature>
<dbReference type="Proteomes" id="UP000254808">
    <property type="component" value="Chromosome"/>
</dbReference>
<dbReference type="GO" id="GO:0008933">
    <property type="term" value="F:peptidoglycan lytic transglycosylase activity"/>
    <property type="evidence" value="ECO:0007669"/>
    <property type="project" value="InterPro"/>
</dbReference>
<feature type="signal peptide" evidence="3">
    <location>
        <begin position="1"/>
        <end position="29"/>
    </location>
</feature>
<dbReference type="CDD" id="cd16893">
    <property type="entry name" value="LT_MltC_MltE"/>
    <property type="match status" value="1"/>
</dbReference>
<evidence type="ECO:0000313" key="6">
    <source>
        <dbReference type="EMBL" id="AXJ02043.1"/>
    </source>
</evidence>
<keyword evidence="7" id="KW-1185">Reference proteome</keyword>
<proteinExistence type="inferred from homology"/>